<feature type="domain" description="F-box" evidence="1">
    <location>
        <begin position="1"/>
        <end position="44"/>
    </location>
</feature>
<dbReference type="Proteomes" id="UP000292957">
    <property type="component" value="Unassembled WGS sequence"/>
</dbReference>
<dbReference type="EMBL" id="ML143405">
    <property type="protein sequence ID" value="TBU30461.1"/>
    <property type="molecule type" value="Genomic_DNA"/>
</dbReference>
<sequence>MSSQLPNETLSAIFENLSPSALTTVARASHRFRSVAERILYASVSIQEALPRASPTPTRTHTCASTLLARPHLADAVRKLSIRWHTDPGPREEYLPAALPVLRTLNAALRTLRALEQLELALGLAGAPLDARAVLDGCAFPALRVFAFSGVGRGALSPKLYTAPSAPVAWFLAGTPALEQLHLLDCYEALELPPRALPRLQLFRGSAPAAASVLPGRPVRLLGLVGHEFVTERDLGRIARASEPVRGLDLSLMSVTPILLRDISRHLGGAVEVLKVKLALRHTLHFALSGIVSTPLRFLSCPLRVSSLLAGLSPVLGAFPALRQLDLSPTSVDGVGRGNALEESALCTTWARACPALRHVVFPSKAEWRRDARAPDLWVVAPADGPAAVWTRY</sequence>
<dbReference type="InterPro" id="IPR036047">
    <property type="entry name" value="F-box-like_dom_sf"/>
</dbReference>
<proteinExistence type="predicted"/>
<accession>A0A4Q9MVH1</accession>
<gene>
    <name evidence="2" type="ORF">BD311DRAFT_787103</name>
</gene>
<protein>
    <recommendedName>
        <fullName evidence="1">F-box domain-containing protein</fullName>
    </recommendedName>
</protein>
<evidence type="ECO:0000259" key="1">
    <source>
        <dbReference type="PROSITE" id="PS50181"/>
    </source>
</evidence>
<name>A0A4Q9MVH1_9APHY</name>
<evidence type="ECO:0000313" key="2">
    <source>
        <dbReference type="EMBL" id="TBU30461.1"/>
    </source>
</evidence>
<reference evidence="2" key="1">
    <citation type="submission" date="2019-01" db="EMBL/GenBank/DDBJ databases">
        <title>Draft genome sequences of three monokaryotic isolates of the white-rot basidiomycete fungus Dichomitus squalens.</title>
        <authorList>
            <consortium name="DOE Joint Genome Institute"/>
            <person name="Lopez S.C."/>
            <person name="Andreopoulos B."/>
            <person name="Pangilinan J."/>
            <person name="Lipzen A."/>
            <person name="Riley R."/>
            <person name="Ahrendt S."/>
            <person name="Ng V."/>
            <person name="Barry K."/>
            <person name="Daum C."/>
            <person name="Grigoriev I.V."/>
            <person name="Hilden K.S."/>
            <person name="Makela M.R."/>
            <person name="de Vries R.P."/>
        </authorList>
    </citation>
    <scope>NUCLEOTIDE SEQUENCE [LARGE SCALE GENOMIC DNA]</scope>
    <source>
        <strain evidence="2">OM18370.1</strain>
    </source>
</reference>
<dbReference type="PROSITE" id="PS50181">
    <property type="entry name" value="FBOX"/>
    <property type="match status" value="1"/>
</dbReference>
<dbReference type="AlphaFoldDB" id="A0A4Q9MVH1"/>
<dbReference type="Pfam" id="PF12937">
    <property type="entry name" value="F-box-like"/>
    <property type="match status" value="1"/>
</dbReference>
<dbReference type="OrthoDB" id="3247499at2759"/>
<dbReference type="InterPro" id="IPR001810">
    <property type="entry name" value="F-box_dom"/>
</dbReference>
<organism evidence="2">
    <name type="scientific">Dichomitus squalens</name>
    <dbReference type="NCBI Taxonomy" id="114155"/>
    <lineage>
        <taxon>Eukaryota</taxon>
        <taxon>Fungi</taxon>
        <taxon>Dikarya</taxon>
        <taxon>Basidiomycota</taxon>
        <taxon>Agaricomycotina</taxon>
        <taxon>Agaricomycetes</taxon>
        <taxon>Polyporales</taxon>
        <taxon>Polyporaceae</taxon>
        <taxon>Dichomitus</taxon>
    </lineage>
</organism>
<dbReference type="SUPFAM" id="SSF81383">
    <property type="entry name" value="F-box domain"/>
    <property type="match status" value="1"/>
</dbReference>